<comment type="caution">
    <text evidence="4">The sequence shown here is derived from an EMBL/GenBank/DDBJ whole genome shotgun (WGS) entry which is preliminary data.</text>
</comment>
<feature type="transmembrane region" description="Helical" evidence="2">
    <location>
        <begin position="603"/>
        <end position="622"/>
    </location>
</feature>
<name>A0A7X1C6L3_LISSE</name>
<dbReference type="PANTHER" id="PTHR42736">
    <property type="entry name" value="PROTEIN-GLUTAMINE GAMMA-GLUTAMYLTRANSFERASE"/>
    <property type="match status" value="1"/>
</dbReference>
<dbReference type="Pfam" id="PF01841">
    <property type="entry name" value="Transglut_core"/>
    <property type="match status" value="1"/>
</dbReference>
<proteinExistence type="predicted"/>
<reference evidence="4 5" key="1">
    <citation type="submission" date="2020-03" db="EMBL/GenBank/DDBJ databases">
        <title>Soil Listeria distribution.</title>
        <authorList>
            <person name="Liao J."/>
            <person name="Wiedmann M."/>
        </authorList>
    </citation>
    <scope>NUCLEOTIDE SEQUENCE [LARGE SCALE GENOMIC DNA]</scope>
    <source>
        <strain evidence="4 5">FSL L7-1560</strain>
    </source>
</reference>
<dbReference type="RefSeq" id="WP_185383636.1">
    <property type="nucleotide sequence ID" value="NZ_JAARRG010000004.1"/>
</dbReference>
<evidence type="ECO:0000259" key="3">
    <source>
        <dbReference type="SMART" id="SM00460"/>
    </source>
</evidence>
<feature type="compositionally biased region" description="Basic and acidic residues" evidence="1">
    <location>
        <begin position="562"/>
        <end position="572"/>
    </location>
</feature>
<organism evidence="4 5">
    <name type="scientific">Listeria seeligeri</name>
    <dbReference type="NCBI Taxonomy" id="1640"/>
    <lineage>
        <taxon>Bacteria</taxon>
        <taxon>Bacillati</taxon>
        <taxon>Bacillota</taxon>
        <taxon>Bacilli</taxon>
        <taxon>Bacillales</taxon>
        <taxon>Listeriaceae</taxon>
        <taxon>Listeria</taxon>
    </lineage>
</organism>
<dbReference type="InterPro" id="IPR002931">
    <property type="entry name" value="Transglutaminase-like"/>
</dbReference>
<dbReference type="Proteomes" id="UP000523362">
    <property type="component" value="Unassembled WGS sequence"/>
</dbReference>
<feature type="transmembrane region" description="Helical" evidence="2">
    <location>
        <begin position="159"/>
        <end position="177"/>
    </location>
</feature>
<dbReference type="InterPro" id="IPR038765">
    <property type="entry name" value="Papain-like_cys_pep_sf"/>
</dbReference>
<feature type="transmembrane region" description="Helical" evidence="2">
    <location>
        <begin position="54"/>
        <end position="74"/>
    </location>
</feature>
<evidence type="ECO:0000313" key="4">
    <source>
        <dbReference type="EMBL" id="MBC1486065.1"/>
    </source>
</evidence>
<feature type="compositionally biased region" description="Polar residues" evidence="1">
    <location>
        <begin position="532"/>
        <end position="561"/>
    </location>
</feature>
<dbReference type="EMBL" id="JAARRG010000004">
    <property type="protein sequence ID" value="MBC1486065.1"/>
    <property type="molecule type" value="Genomic_DNA"/>
</dbReference>
<feature type="compositionally biased region" description="Polar residues" evidence="1">
    <location>
        <begin position="573"/>
        <end position="582"/>
    </location>
</feature>
<dbReference type="PANTHER" id="PTHR42736:SF1">
    <property type="entry name" value="PROTEIN-GLUTAMINE GAMMA-GLUTAMYLTRANSFERASE"/>
    <property type="match status" value="1"/>
</dbReference>
<sequence>MKKKLSLILLFILSVLLISEWIYPFAELTELSTASWIILFITLSLASFFTHLRYYWTIPLHIVMIYVVAGIYYAKDGIFSGQWFSSFFQITFSGFSDMVQFRPSDISMDFIVIVFLIALWLLSYITTYSILRKQRIMSVLILTVSYLAVINTFTDYNSSWAIVRTVLEGFLLLHLALTSRIATPNRLNGNSLKRNGIIYHAFILFLLAVFVFSSLMLPKKAPIWPDPVPIIRDALGINTTRTVGYSEDDTELGGAVKKDNATVFKARTDNGHYWRVESKRIYTGVGWANEKSTELQQFSSGDNFPIQLSEETAGEAKTAEISFEASSKYVPYPYGTQAINSAVDTFNANLTTEKITPTNTIKNYTIELKTPVYNIETMQKADFSTLPDSFVSKYTQTPSELPKRVATLANKITKDADSIYDKTKAIESYLSASGEFTYSTDDAKETPNGADYVDQFLFETKIGYCDNFSTSMVVMLRTLGIPTRWAKGYTPGEGEKDAKGDKATYTITNNNAHSWPEVFFPGTGWVPFEPTATFSNPENFQEPTTETANKPDTPNESSSEASKPDTTEKTPEQDTGSSSTGEAPQKKSTKTNTSTSSFNIPLWIWWVPVGLVTVLLTLAVICRRRIRSNLLLRSLNNKPSFSAAYNKILNLLASYKYKRQPSETLRQFANRIDSHLQIDILSKLTKIYEAEIYGQTTKERQITNQEAEYIEKLILILRKKNS</sequence>
<feature type="region of interest" description="Disordered" evidence="1">
    <location>
        <begin position="531"/>
        <end position="594"/>
    </location>
</feature>
<feature type="transmembrane region" description="Helical" evidence="2">
    <location>
        <begin position="136"/>
        <end position="153"/>
    </location>
</feature>
<evidence type="ECO:0000256" key="1">
    <source>
        <dbReference type="SAM" id="MobiDB-lite"/>
    </source>
</evidence>
<gene>
    <name evidence="4" type="ORF">HB897_07480</name>
</gene>
<dbReference type="InterPro" id="IPR052901">
    <property type="entry name" value="Bact_TGase-like"/>
</dbReference>
<dbReference type="SUPFAM" id="SSF54001">
    <property type="entry name" value="Cysteine proteinases"/>
    <property type="match status" value="1"/>
</dbReference>
<protein>
    <submittedName>
        <fullName evidence="4">Transglutaminase domain-containing protein</fullName>
    </submittedName>
</protein>
<keyword evidence="2" id="KW-0812">Transmembrane</keyword>
<evidence type="ECO:0000256" key="2">
    <source>
        <dbReference type="SAM" id="Phobius"/>
    </source>
</evidence>
<keyword evidence="2" id="KW-1133">Transmembrane helix</keyword>
<keyword evidence="2" id="KW-0472">Membrane</keyword>
<dbReference type="AlphaFoldDB" id="A0A7X1C6L3"/>
<accession>A0A7X1C6L3</accession>
<feature type="transmembrane region" description="Helical" evidence="2">
    <location>
        <begin position="7"/>
        <end position="25"/>
    </location>
</feature>
<dbReference type="SMART" id="SM00460">
    <property type="entry name" value="TGc"/>
    <property type="match status" value="1"/>
</dbReference>
<evidence type="ECO:0000313" key="5">
    <source>
        <dbReference type="Proteomes" id="UP000523362"/>
    </source>
</evidence>
<feature type="transmembrane region" description="Helical" evidence="2">
    <location>
        <begin position="197"/>
        <end position="217"/>
    </location>
</feature>
<feature type="transmembrane region" description="Helical" evidence="2">
    <location>
        <begin position="106"/>
        <end position="124"/>
    </location>
</feature>
<feature type="transmembrane region" description="Helical" evidence="2">
    <location>
        <begin position="31"/>
        <end position="49"/>
    </location>
</feature>
<dbReference type="Gene3D" id="3.10.620.30">
    <property type="match status" value="1"/>
</dbReference>
<feature type="domain" description="Transglutaminase-like" evidence="3">
    <location>
        <begin position="457"/>
        <end position="532"/>
    </location>
</feature>